<sequence length="59" mass="6596">MEAVIQRPAKVGGRCWESLKLLADAPVDIQVWGCQAAFKMFQLAPLNYSKLLGAMARFR</sequence>
<keyword evidence="2" id="KW-1185">Reference proteome</keyword>
<reference evidence="1 2" key="1">
    <citation type="submission" date="2014-08" db="EMBL/GenBank/DDBJ databases">
        <title>Complete genome sequence of Corynebacterium phocae M408/89/1(T)(=DSM 44612(T)), isolated from the common seal (Phoca vitulina).</title>
        <authorList>
            <person name="Ruckert C."/>
            <person name="Albersmeier A."/>
            <person name="Winkler A."/>
            <person name="Kalinowski J."/>
        </authorList>
    </citation>
    <scope>NUCLEOTIDE SEQUENCE [LARGE SCALE GENOMIC DNA]</scope>
    <source>
        <strain evidence="1 2">M408/89/1</strain>
    </source>
</reference>
<evidence type="ECO:0000313" key="1">
    <source>
        <dbReference type="EMBL" id="APT93169.1"/>
    </source>
</evidence>
<dbReference type="AlphaFoldDB" id="A0A1L7D4V1"/>
<accession>A0A1L7D4V1</accession>
<dbReference type="KEGG" id="cpho:CPHO_10020"/>
<protein>
    <submittedName>
        <fullName evidence="1">Uncharacterized protein</fullName>
    </submittedName>
</protein>
<evidence type="ECO:0000313" key="2">
    <source>
        <dbReference type="Proteomes" id="UP000185491"/>
    </source>
</evidence>
<name>A0A1L7D4V1_9CORY</name>
<proteinExistence type="predicted"/>
<gene>
    <name evidence="1" type="ORF">CPHO_10020</name>
</gene>
<organism evidence="1 2">
    <name type="scientific">Corynebacterium phocae</name>
    <dbReference type="NCBI Taxonomy" id="161895"/>
    <lineage>
        <taxon>Bacteria</taxon>
        <taxon>Bacillati</taxon>
        <taxon>Actinomycetota</taxon>
        <taxon>Actinomycetes</taxon>
        <taxon>Mycobacteriales</taxon>
        <taxon>Corynebacteriaceae</taxon>
        <taxon>Corynebacterium</taxon>
    </lineage>
</organism>
<dbReference type="Proteomes" id="UP000185491">
    <property type="component" value="Chromosome"/>
</dbReference>
<dbReference type="EMBL" id="CP009249">
    <property type="protein sequence ID" value="APT93169.1"/>
    <property type="molecule type" value="Genomic_DNA"/>
</dbReference>